<dbReference type="PROSITE" id="PS00365">
    <property type="entry name" value="NIR_SIR"/>
    <property type="match status" value="1"/>
</dbReference>
<organism evidence="22 23">
    <name type="scientific">Poseidonibacter parvus</name>
    <dbReference type="NCBI Taxonomy" id="1850254"/>
    <lineage>
        <taxon>Bacteria</taxon>
        <taxon>Pseudomonadati</taxon>
        <taxon>Campylobacterota</taxon>
        <taxon>Epsilonproteobacteria</taxon>
        <taxon>Campylobacterales</taxon>
        <taxon>Arcobacteraceae</taxon>
        <taxon>Poseidonibacter</taxon>
    </lineage>
</organism>
<evidence type="ECO:0000256" key="1">
    <source>
        <dbReference type="ARBA" id="ARBA00001974"/>
    </source>
</evidence>
<evidence type="ECO:0000256" key="5">
    <source>
        <dbReference type="ARBA" id="ARBA00022617"/>
    </source>
</evidence>
<evidence type="ECO:0000256" key="11">
    <source>
        <dbReference type="ARBA" id="ARBA00023004"/>
    </source>
</evidence>
<dbReference type="Gene3D" id="3.30.390.30">
    <property type="match status" value="1"/>
</dbReference>
<dbReference type="GO" id="GO:0046872">
    <property type="term" value="F:metal ion binding"/>
    <property type="evidence" value="ECO:0007669"/>
    <property type="project" value="UniProtKB-KW"/>
</dbReference>
<dbReference type="OrthoDB" id="9768666at2"/>
<feature type="domain" description="BFD-like [2Fe-2S]-binding" evidence="19">
    <location>
        <begin position="482"/>
        <end position="531"/>
    </location>
</feature>
<dbReference type="Pfam" id="PF07992">
    <property type="entry name" value="Pyr_redox_2"/>
    <property type="match status" value="1"/>
</dbReference>
<dbReference type="InterPro" id="IPR036136">
    <property type="entry name" value="Nit/Sulf_reduc_fer-like_dom_sf"/>
</dbReference>
<keyword evidence="4 16" id="KW-0004">4Fe-4S</keyword>
<dbReference type="GO" id="GO:0050661">
    <property type="term" value="F:NADP binding"/>
    <property type="evidence" value="ECO:0007669"/>
    <property type="project" value="UniProtKB-UniRule"/>
</dbReference>
<dbReference type="CDD" id="cd19943">
    <property type="entry name" value="NirB_Fer2_BFD-like_1"/>
    <property type="match status" value="1"/>
</dbReference>
<dbReference type="PRINTS" id="PR00411">
    <property type="entry name" value="PNDRDTASEI"/>
</dbReference>
<keyword evidence="9 15" id="KW-0274">FAD</keyword>
<feature type="binding site" evidence="16">
    <location>
        <position position="640"/>
    </location>
    <ligand>
        <name>[4Fe-4S] cluster</name>
        <dbReference type="ChEBI" id="CHEBI:49883"/>
    </ligand>
</feature>
<keyword evidence="13 15" id="KW-0534">Nitrate assimilation</keyword>
<dbReference type="GO" id="GO:0042128">
    <property type="term" value="P:nitrate assimilation"/>
    <property type="evidence" value="ECO:0007669"/>
    <property type="project" value="UniProtKB-UniRule"/>
</dbReference>
<dbReference type="NCBIfam" id="TIGR02374">
    <property type="entry name" value="nitri_red_nirB"/>
    <property type="match status" value="1"/>
</dbReference>
<feature type="domain" description="FAD/NAD(P)-binding" evidence="20">
    <location>
        <begin position="4"/>
        <end position="282"/>
    </location>
</feature>
<dbReference type="InterPro" id="IPR045854">
    <property type="entry name" value="NO2/SO3_Rdtase_4Fe4S_sf"/>
</dbReference>
<feature type="domain" description="Nitrite/sulphite reductase 4Fe-4S" evidence="17">
    <location>
        <begin position="631"/>
        <end position="766"/>
    </location>
</feature>
<dbReference type="InterPro" id="IPR012744">
    <property type="entry name" value="Nitri_red_NirB"/>
</dbReference>
<evidence type="ECO:0000256" key="7">
    <source>
        <dbReference type="ARBA" id="ARBA00022714"/>
    </source>
</evidence>
<feature type="binding site" evidence="16">
    <location>
        <position position="684"/>
    </location>
    <ligand>
        <name>[4Fe-4S] cluster</name>
        <dbReference type="ChEBI" id="CHEBI:49883"/>
    </ligand>
</feature>
<evidence type="ECO:0000256" key="6">
    <source>
        <dbReference type="ARBA" id="ARBA00022630"/>
    </source>
</evidence>
<keyword evidence="6 15" id="KW-0285">Flavoprotein</keyword>
<dbReference type="GO" id="GO:0051539">
    <property type="term" value="F:4 iron, 4 sulfur cluster binding"/>
    <property type="evidence" value="ECO:0007669"/>
    <property type="project" value="UniProtKB-KW"/>
</dbReference>
<dbReference type="PRINTS" id="PR00368">
    <property type="entry name" value="FADPNR"/>
</dbReference>
<keyword evidence="5 16" id="KW-0349">Heme</keyword>
<dbReference type="SUPFAM" id="SSF55124">
    <property type="entry name" value="Nitrite/Sulfite reductase N-terminal domain-like"/>
    <property type="match status" value="1"/>
</dbReference>
<dbReference type="PANTHER" id="PTHR43809">
    <property type="entry name" value="NITRITE REDUCTASE (NADH) LARGE SUBUNIT"/>
    <property type="match status" value="1"/>
</dbReference>
<dbReference type="InterPro" id="IPR041575">
    <property type="entry name" value="Rubredoxin_C"/>
</dbReference>
<dbReference type="InterPro" id="IPR041854">
    <property type="entry name" value="BFD-like_2Fe2S-bd_dom_sf"/>
</dbReference>
<dbReference type="InterPro" id="IPR052034">
    <property type="entry name" value="NasD-like"/>
</dbReference>
<dbReference type="InterPro" id="IPR017121">
    <property type="entry name" value="Nitrite_Rdtase_lsu"/>
</dbReference>
<dbReference type="KEGG" id="alp:LPB137_12865"/>
<dbReference type="Pfam" id="PF04324">
    <property type="entry name" value="Fer2_BFD"/>
    <property type="match status" value="2"/>
</dbReference>
<feature type="binding site" evidence="16">
    <location>
        <position position="680"/>
    </location>
    <ligand>
        <name>[4Fe-4S] cluster</name>
        <dbReference type="ChEBI" id="CHEBI:49883"/>
    </ligand>
</feature>
<dbReference type="AlphaFoldDB" id="A0A1P8KQ79"/>
<evidence type="ECO:0000256" key="16">
    <source>
        <dbReference type="PIRSR" id="PIRSR037149-1"/>
    </source>
</evidence>
<comment type="similarity">
    <text evidence="3">Belongs to the nitrite and sulfite reductase 4Fe-4S domain family.</text>
</comment>
<evidence type="ECO:0000313" key="22">
    <source>
        <dbReference type="EMBL" id="APW66687.1"/>
    </source>
</evidence>
<dbReference type="GO" id="GO:0020037">
    <property type="term" value="F:heme binding"/>
    <property type="evidence" value="ECO:0007669"/>
    <property type="project" value="InterPro"/>
</dbReference>
<dbReference type="Gene3D" id="1.10.10.1100">
    <property type="entry name" value="BFD-like [2Fe-2S]-binding domain"/>
    <property type="match status" value="1"/>
</dbReference>
<proteinExistence type="inferred from homology"/>
<dbReference type="InterPro" id="IPR016156">
    <property type="entry name" value="FAD/NAD-linked_Rdtase_dimer_sf"/>
</dbReference>
<dbReference type="Gene3D" id="3.50.50.60">
    <property type="entry name" value="FAD/NAD(P)-binding domain"/>
    <property type="match status" value="2"/>
</dbReference>
<dbReference type="InterPro" id="IPR006066">
    <property type="entry name" value="NO2/SO3_Rdtase_FeS/sirohaem_BS"/>
</dbReference>
<dbReference type="Pfam" id="PF01077">
    <property type="entry name" value="NIR_SIR"/>
    <property type="match status" value="1"/>
</dbReference>
<dbReference type="InterPro" id="IPR036188">
    <property type="entry name" value="FAD/NAD-bd_sf"/>
</dbReference>
<name>A0A1P8KQ79_9BACT</name>
<evidence type="ECO:0000256" key="10">
    <source>
        <dbReference type="ARBA" id="ARBA00023002"/>
    </source>
</evidence>
<evidence type="ECO:0000256" key="15">
    <source>
        <dbReference type="PIRNR" id="PIRNR037149"/>
    </source>
</evidence>
<dbReference type="GO" id="GO:0051537">
    <property type="term" value="F:2 iron, 2 sulfur cluster binding"/>
    <property type="evidence" value="ECO:0007669"/>
    <property type="project" value="UniProtKB-KW"/>
</dbReference>
<comment type="cofactor">
    <cofactor evidence="16">
        <name>siroheme</name>
        <dbReference type="ChEBI" id="CHEBI:60052"/>
    </cofactor>
    <text evidence="16">Binds 1 siroheme per subunit.</text>
</comment>
<dbReference type="InterPro" id="IPR005117">
    <property type="entry name" value="NiRdtase/SiRdtase_haem-b_fer"/>
</dbReference>
<dbReference type="SUPFAM" id="SSF56014">
    <property type="entry name" value="Nitrite and sulphite reductase 4Fe-4S domain-like"/>
    <property type="match status" value="1"/>
</dbReference>
<keyword evidence="7" id="KW-0001">2Fe-2S</keyword>
<dbReference type="InterPro" id="IPR023753">
    <property type="entry name" value="FAD/NAD-binding_dom"/>
</dbReference>
<feature type="binding site" evidence="16">
    <location>
        <position position="646"/>
    </location>
    <ligand>
        <name>[4Fe-4S] cluster</name>
        <dbReference type="ChEBI" id="CHEBI:49883"/>
    </ligand>
</feature>
<dbReference type="EMBL" id="CP019070">
    <property type="protein sequence ID" value="APW66687.1"/>
    <property type="molecule type" value="Genomic_DNA"/>
</dbReference>
<evidence type="ECO:0000313" key="23">
    <source>
        <dbReference type="Proteomes" id="UP000186074"/>
    </source>
</evidence>
<feature type="domain" description="BFD-like [2Fe-2S]-binding" evidence="19">
    <location>
        <begin position="420"/>
        <end position="467"/>
    </location>
</feature>
<keyword evidence="23" id="KW-1185">Reference proteome</keyword>
<evidence type="ECO:0000256" key="4">
    <source>
        <dbReference type="ARBA" id="ARBA00022485"/>
    </source>
</evidence>
<dbReference type="UniPathway" id="UPA00653"/>
<dbReference type="SUPFAM" id="SSF51905">
    <property type="entry name" value="FAD/NAD(P)-binding domain"/>
    <property type="match status" value="1"/>
</dbReference>
<dbReference type="PANTHER" id="PTHR43809:SF1">
    <property type="entry name" value="NITRITE REDUCTASE (NADH) LARGE SUBUNIT"/>
    <property type="match status" value="1"/>
</dbReference>
<dbReference type="RefSeq" id="WP_076088724.1">
    <property type="nucleotide sequence ID" value="NZ_CP019070.1"/>
</dbReference>
<evidence type="ECO:0000259" key="19">
    <source>
        <dbReference type="Pfam" id="PF04324"/>
    </source>
</evidence>
<comment type="cofactor">
    <cofactor evidence="14">
        <name>[2Fe-2S] cluster</name>
        <dbReference type="ChEBI" id="CHEBI:190135"/>
    </cofactor>
</comment>
<dbReference type="Pfam" id="PF03460">
    <property type="entry name" value="NIR_SIR_ferr"/>
    <property type="match status" value="1"/>
</dbReference>
<dbReference type="PIRSF" id="PIRSF037149">
    <property type="entry name" value="NirB"/>
    <property type="match status" value="1"/>
</dbReference>
<evidence type="ECO:0000256" key="2">
    <source>
        <dbReference type="ARBA" id="ARBA00005096"/>
    </source>
</evidence>
<evidence type="ECO:0000256" key="13">
    <source>
        <dbReference type="ARBA" id="ARBA00023063"/>
    </source>
</evidence>
<evidence type="ECO:0000256" key="3">
    <source>
        <dbReference type="ARBA" id="ARBA00010429"/>
    </source>
</evidence>
<dbReference type="Pfam" id="PF18267">
    <property type="entry name" value="Rubredoxin_C"/>
    <property type="match status" value="1"/>
</dbReference>
<evidence type="ECO:0000259" key="20">
    <source>
        <dbReference type="Pfam" id="PF07992"/>
    </source>
</evidence>
<dbReference type="STRING" id="1850254.LPB137_12865"/>
<keyword evidence="12 16" id="KW-0411">Iron-sulfur</keyword>
<evidence type="ECO:0000259" key="18">
    <source>
        <dbReference type="Pfam" id="PF03460"/>
    </source>
</evidence>
<gene>
    <name evidence="22" type="ORF">LPB137_12865</name>
</gene>
<comment type="cofactor">
    <cofactor evidence="16">
        <name>[4Fe-4S] cluster</name>
        <dbReference type="ChEBI" id="CHEBI:49883"/>
    </cofactor>
    <text evidence="16">Binds 1 [4Fe-4S] cluster per subunit.</text>
</comment>
<dbReference type="InterPro" id="IPR006067">
    <property type="entry name" value="NO2/SO3_Rdtase_4Fe4S_dom"/>
</dbReference>
<evidence type="ECO:0000256" key="14">
    <source>
        <dbReference type="ARBA" id="ARBA00034078"/>
    </source>
</evidence>
<dbReference type="GO" id="GO:0050660">
    <property type="term" value="F:flavin adenine dinucleotide binding"/>
    <property type="evidence" value="ECO:0007669"/>
    <property type="project" value="UniProtKB-UniRule"/>
</dbReference>
<evidence type="ECO:0000259" key="17">
    <source>
        <dbReference type="Pfam" id="PF01077"/>
    </source>
</evidence>
<evidence type="ECO:0000259" key="21">
    <source>
        <dbReference type="Pfam" id="PF18267"/>
    </source>
</evidence>
<keyword evidence="8 16" id="KW-0479">Metal-binding</keyword>
<comment type="pathway">
    <text evidence="2">Nitrogen metabolism; nitrate reduction (assimilation).</text>
</comment>
<keyword evidence="11 16" id="KW-0408">Iron</keyword>
<protein>
    <submittedName>
        <fullName evidence="22">Nitrite reductase large subunit</fullName>
    </submittedName>
</protein>
<accession>A0A1P8KQ79</accession>
<dbReference type="GO" id="GO:0098809">
    <property type="term" value="F:nitrite reductase activity"/>
    <property type="evidence" value="ECO:0007669"/>
    <property type="project" value="InterPro"/>
</dbReference>
<dbReference type="PRINTS" id="PR00397">
    <property type="entry name" value="SIROHAEM"/>
</dbReference>
<evidence type="ECO:0000256" key="9">
    <source>
        <dbReference type="ARBA" id="ARBA00022827"/>
    </source>
</evidence>
<dbReference type="Proteomes" id="UP000186074">
    <property type="component" value="Chromosome"/>
</dbReference>
<dbReference type="Gene3D" id="3.30.413.10">
    <property type="entry name" value="Sulfite Reductase Hemoprotein, domain 1"/>
    <property type="match status" value="1"/>
</dbReference>
<feature type="domain" description="NADH-rubredoxin oxidoreductase C-terminal" evidence="21">
    <location>
        <begin position="316"/>
        <end position="383"/>
    </location>
</feature>
<feature type="domain" description="Nitrite/Sulfite reductase ferredoxin-like" evidence="18">
    <location>
        <begin position="558"/>
        <end position="620"/>
    </location>
</feature>
<comment type="cofactor">
    <cofactor evidence="1 15">
        <name>FAD</name>
        <dbReference type="ChEBI" id="CHEBI:57692"/>
    </cofactor>
</comment>
<dbReference type="InterPro" id="IPR007419">
    <property type="entry name" value="BFD-like_2Fe2S-bd_dom"/>
</dbReference>
<reference evidence="22 23" key="1">
    <citation type="submission" date="2017-01" db="EMBL/GenBank/DDBJ databases">
        <title>Genome sequencing of Arcobacter sp. LPB0137.</title>
        <authorList>
            <person name="Lee G.-W."/>
            <person name="Yi H."/>
        </authorList>
    </citation>
    <scope>NUCLEOTIDE SEQUENCE [LARGE SCALE GENOMIC DNA]</scope>
    <source>
        <strain evidence="22 23">LPB0137</strain>
    </source>
</reference>
<feature type="binding site" description="axial binding residue" evidence="16">
    <location>
        <position position="684"/>
    </location>
    <ligand>
        <name>siroheme</name>
        <dbReference type="ChEBI" id="CHEBI:60052"/>
    </ligand>
    <ligandPart>
        <name>Fe</name>
        <dbReference type="ChEBI" id="CHEBI:18248"/>
    </ligandPart>
</feature>
<sequence length="822" mass="91210">MKEKLIVIGNGMSGLRTIEDLFDIQKDKYDITIFGEEPHVNYNRIMLSYLLSGEKTFEDTIINHQTWYDEHNITLHKGDKVVKIDKENKKVYSQNGKELSYDKLLIATGSNSFIPTTPGSELENVIGFRTKLDSDTILDLISKDKTAVVVGGGLLGLEAAYGIAMHGIKTILVHRSGSVLSQQLDSTGGRLLQKNLETYGIEFKLNTTIEKIEGQTKVESVTFTDGETVESNIVVFATGIIPNKALAIETGLETKKGILVNDHLQTSDEDIFAIGECAEHDGNTYGLVAPLYEQAKFCAKKLAGKDSDGYSGSTLSTRLKISGVDLFSAGDYLGDETTEELILLDEKVGIYKKLVIYDNKIIGIVLYGDTADASWYLKLLKEHTDISDLRTKILFGKSALSGDAGHGGNDIKSMSDDEEICGCNGITKGQVVCGIKENDLKTLGEVKTCTKAGASCGSCLGIVEQILVDTLGDEYNDTVEGICDCCDVGHKDIKACVDTNEFDNVYDVFRKLDWKTEDGCVKCRPAVNYYLLVKYNDDKYKNDKRSALINDRVFANIQKDGTYSVVPRIWGGLTSPKELKDMADIAVKYDVPTVKFTGGQRLDMLGVKKEQLEPMWKDLNDCGFVSGQAYAKGLRTVKTCVGNQWCRFGTQDAMQTGIDIEKMTWGSWTPHKFKIAVSGCPRNCAEATIKDIGVIAVDSGWEISIAGNGGIKVRVTDFFTKVATNEELYHYIKAIMQFYREDAYYLERTAHWVERVGLQYVKDALLKDKSQVDFYAARFDESQRTAQIDPWEKSRKDGFTDEFSPIVIAPENSESFEAKETV</sequence>
<keyword evidence="10" id="KW-0560">Oxidoreductase</keyword>
<dbReference type="CDD" id="cd19944">
    <property type="entry name" value="NirB_Fer2_BFD-like_2"/>
    <property type="match status" value="1"/>
</dbReference>
<evidence type="ECO:0000256" key="12">
    <source>
        <dbReference type="ARBA" id="ARBA00023014"/>
    </source>
</evidence>
<evidence type="ECO:0000256" key="8">
    <source>
        <dbReference type="ARBA" id="ARBA00022723"/>
    </source>
</evidence>